<name>A0A3P7LWE6_DIBLA</name>
<dbReference type="InterPro" id="IPR012677">
    <property type="entry name" value="Nucleotide-bd_a/b_plait_sf"/>
</dbReference>
<dbReference type="PANTHER" id="PTHR48033:SF10">
    <property type="entry name" value="RNA-BINDING PROTEIN SQUID"/>
    <property type="match status" value="1"/>
</dbReference>
<dbReference type="Proteomes" id="UP000281553">
    <property type="component" value="Unassembled WGS sequence"/>
</dbReference>
<keyword evidence="3" id="KW-0694">RNA-binding</keyword>
<keyword evidence="2" id="KW-0539">Nucleus</keyword>
<proteinExistence type="predicted"/>
<dbReference type="Gene3D" id="3.30.70.330">
    <property type="match status" value="2"/>
</dbReference>
<gene>
    <name evidence="5" type="ORF">DILT_LOCUS11758</name>
</gene>
<feature type="domain" description="RRM" evidence="4">
    <location>
        <begin position="20"/>
        <end position="97"/>
    </location>
</feature>
<protein>
    <recommendedName>
        <fullName evidence="4">RRM domain-containing protein</fullName>
    </recommendedName>
</protein>
<evidence type="ECO:0000256" key="3">
    <source>
        <dbReference type="PROSITE-ProRule" id="PRU00176"/>
    </source>
</evidence>
<dbReference type="GO" id="GO:0000785">
    <property type="term" value="C:chromatin"/>
    <property type="evidence" value="ECO:0007669"/>
    <property type="project" value="TreeGrafter"/>
</dbReference>
<dbReference type="SUPFAM" id="SSF54928">
    <property type="entry name" value="RNA-binding domain, RBD"/>
    <property type="match status" value="2"/>
</dbReference>
<evidence type="ECO:0000259" key="4">
    <source>
        <dbReference type="PROSITE" id="PS50102"/>
    </source>
</evidence>
<dbReference type="GO" id="GO:0005654">
    <property type="term" value="C:nucleoplasm"/>
    <property type="evidence" value="ECO:0007669"/>
    <property type="project" value="TreeGrafter"/>
</dbReference>
<dbReference type="InterPro" id="IPR000504">
    <property type="entry name" value="RRM_dom"/>
</dbReference>
<feature type="domain" description="RRM" evidence="4">
    <location>
        <begin position="88"/>
        <end position="171"/>
    </location>
</feature>
<dbReference type="Pfam" id="PF00076">
    <property type="entry name" value="RRM_1"/>
    <property type="match status" value="2"/>
</dbReference>
<dbReference type="PANTHER" id="PTHR48033">
    <property type="entry name" value="RNA-BINDING (RRM/RBD/RNP MOTIFS) FAMILY PROTEIN"/>
    <property type="match status" value="1"/>
</dbReference>
<dbReference type="InterPro" id="IPR035979">
    <property type="entry name" value="RBD_domain_sf"/>
</dbReference>
<evidence type="ECO:0000256" key="2">
    <source>
        <dbReference type="ARBA" id="ARBA00023242"/>
    </source>
</evidence>
<evidence type="ECO:0000256" key="1">
    <source>
        <dbReference type="ARBA" id="ARBA00004123"/>
    </source>
</evidence>
<dbReference type="PROSITE" id="PS50102">
    <property type="entry name" value="RRM"/>
    <property type="match status" value="2"/>
</dbReference>
<accession>A0A3P7LWE6</accession>
<keyword evidence="6" id="KW-1185">Reference proteome</keyword>
<reference evidence="5 6" key="1">
    <citation type="submission" date="2018-11" db="EMBL/GenBank/DDBJ databases">
        <authorList>
            <consortium name="Pathogen Informatics"/>
        </authorList>
    </citation>
    <scope>NUCLEOTIDE SEQUENCE [LARGE SCALE GENOMIC DNA]</scope>
</reference>
<dbReference type="SMART" id="SM00360">
    <property type="entry name" value="RRM"/>
    <property type="match status" value="2"/>
</dbReference>
<dbReference type="GO" id="GO:0010468">
    <property type="term" value="P:regulation of gene expression"/>
    <property type="evidence" value="ECO:0007669"/>
    <property type="project" value="TreeGrafter"/>
</dbReference>
<dbReference type="EMBL" id="UYRU01064107">
    <property type="protein sequence ID" value="VDN15927.1"/>
    <property type="molecule type" value="Genomic_DNA"/>
</dbReference>
<comment type="subcellular location">
    <subcellularLocation>
        <location evidence="1">Nucleus</location>
    </subcellularLocation>
</comment>
<evidence type="ECO:0000313" key="6">
    <source>
        <dbReference type="Proteomes" id="UP000281553"/>
    </source>
</evidence>
<sequence>MADDAPTNEQGDAKVPTVKGTIFVSGLKADTTRDDFLTYFSKFGEVKKVKIKVDKSMGESRGFGLVRFSDKRTLQSGVLEACHFLGGRRLNVRPAIPLKKLTEYSLYEYFSQFGIVTDVGVSMADKFDGRGFVDFRDMNSARKVLESQPHKFNENKITATLTKQPGSEDSG</sequence>
<dbReference type="AlphaFoldDB" id="A0A3P7LWE6"/>
<dbReference type="GO" id="GO:0003723">
    <property type="term" value="F:RNA binding"/>
    <property type="evidence" value="ECO:0007669"/>
    <property type="project" value="UniProtKB-UniRule"/>
</dbReference>
<organism evidence="5 6">
    <name type="scientific">Dibothriocephalus latus</name>
    <name type="common">Fish tapeworm</name>
    <name type="synonym">Diphyllobothrium latum</name>
    <dbReference type="NCBI Taxonomy" id="60516"/>
    <lineage>
        <taxon>Eukaryota</taxon>
        <taxon>Metazoa</taxon>
        <taxon>Spiralia</taxon>
        <taxon>Lophotrochozoa</taxon>
        <taxon>Platyhelminthes</taxon>
        <taxon>Cestoda</taxon>
        <taxon>Eucestoda</taxon>
        <taxon>Diphyllobothriidea</taxon>
        <taxon>Diphyllobothriidae</taxon>
        <taxon>Dibothriocephalus</taxon>
    </lineage>
</organism>
<dbReference type="OrthoDB" id="1875751at2759"/>
<evidence type="ECO:0000313" key="5">
    <source>
        <dbReference type="EMBL" id="VDN15927.1"/>
    </source>
</evidence>